<keyword evidence="4" id="KW-0614">Plasmid</keyword>
<comment type="caution">
    <text evidence="3">Lacks conserved residue(s) required for the propagation of feature annotation.</text>
</comment>
<feature type="active site" description="Cysteine persulfide intermediate" evidence="3">
    <location>
        <position position="91"/>
    </location>
</feature>
<dbReference type="Gene3D" id="3.40.140.10">
    <property type="entry name" value="Cytidine Deaminase, domain 2"/>
    <property type="match status" value="1"/>
</dbReference>
<organism evidence="4 5">
    <name type="scientific">Deinococcus ficus</name>
    <dbReference type="NCBI Taxonomy" id="317577"/>
    <lineage>
        <taxon>Bacteria</taxon>
        <taxon>Thermotogati</taxon>
        <taxon>Deinococcota</taxon>
        <taxon>Deinococci</taxon>
        <taxon>Deinococcales</taxon>
        <taxon>Deinococcaceae</taxon>
        <taxon>Deinococcus</taxon>
    </lineage>
</organism>
<comment type="subcellular location">
    <subcellularLocation>
        <location evidence="3">Cytoplasm</location>
    </subcellularLocation>
</comment>
<proteinExistence type="inferred from homology"/>
<dbReference type="KEGG" id="dfc:DFI_17555"/>
<dbReference type="GO" id="GO:0005737">
    <property type="term" value="C:cytoplasm"/>
    <property type="evidence" value="ECO:0007669"/>
    <property type="project" value="UniProtKB-SubCell"/>
</dbReference>
<dbReference type="HAMAP" id="MF_00187">
    <property type="entry name" value="FdhD"/>
    <property type="match status" value="1"/>
</dbReference>
<dbReference type="GO" id="GO:0006777">
    <property type="term" value="P:Mo-molybdopterin cofactor biosynthetic process"/>
    <property type="evidence" value="ECO:0007669"/>
    <property type="project" value="UniProtKB-UniRule"/>
</dbReference>
<dbReference type="InterPro" id="IPR016193">
    <property type="entry name" value="Cytidine_deaminase-like"/>
</dbReference>
<dbReference type="RefSeq" id="WP_043777234.1">
    <property type="nucleotide sequence ID" value="NZ_CP021083.1"/>
</dbReference>
<evidence type="ECO:0000256" key="2">
    <source>
        <dbReference type="ARBA" id="ARBA00023150"/>
    </source>
</evidence>
<dbReference type="PIRSF" id="PIRSF015626">
    <property type="entry name" value="FdhD"/>
    <property type="match status" value="1"/>
</dbReference>
<evidence type="ECO:0000313" key="5">
    <source>
        <dbReference type="Proteomes" id="UP000259030"/>
    </source>
</evidence>
<sequence>MHEETDLVATEEPLEVRIQTEEGEQPLLITMRTPGHDQELVRGWLHSEGFRPLGDLEMVVDPATPNVVVLRSAAVEELLALARAGFTASACGVCGAGSVERLTLTAPPIHVQAGPLSARWLCSLPALLEQAQPVYRATGGVHAAGLVSRQGRLLAAFEDVGRHNALDKLIGWAWASDQLPFGDHVLVVTSRAGFEIIQKAVIAGAQTLVSVGAPTSLAVETAVHFGMALVGFLKPNSLKVYAGADRIEP</sequence>
<evidence type="ECO:0000256" key="3">
    <source>
        <dbReference type="HAMAP-Rule" id="MF_00187"/>
    </source>
</evidence>
<dbReference type="PANTHER" id="PTHR30592">
    <property type="entry name" value="FORMATE DEHYDROGENASE"/>
    <property type="match status" value="1"/>
</dbReference>
<dbReference type="GO" id="GO:0097163">
    <property type="term" value="F:sulfur carrier activity"/>
    <property type="evidence" value="ECO:0007669"/>
    <property type="project" value="UniProtKB-UniRule"/>
</dbReference>
<protein>
    <recommendedName>
        <fullName evidence="3">Sulfur carrier protein FdhD</fullName>
    </recommendedName>
</protein>
<dbReference type="GO" id="GO:0016783">
    <property type="term" value="F:sulfurtransferase activity"/>
    <property type="evidence" value="ECO:0007669"/>
    <property type="project" value="InterPro"/>
</dbReference>
<keyword evidence="1 3" id="KW-0963">Cytoplasm</keyword>
<geneLocation type="plasmid" evidence="5">
    <name>pdfi2</name>
</geneLocation>
<keyword evidence="2 3" id="KW-0501">Molybdenum cofactor biosynthesis</keyword>
<evidence type="ECO:0000313" key="4">
    <source>
        <dbReference type="EMBL" id="ASN82990.1"/>
    </source>
</evidence>
<dbReference type="SUPFAM" id="SSF53927">
    <property type="entry name" value="Cytidine deaminase-like"/>
    <property type="match status" value="1"/>
</dbReference>
<dbReference type="Gene3D" id="3.10.20.10">
    <property type="match status" value="1"/>
</dbReference>
<gene>
    <name evidence="3" type="primary">fdhD</name>
    <name evidence="4" type="ORF">DFI_17555</name>
</gene>
<evidence type="ECO:0000256" key="1">
    <source>
        <dbReference type="ARBA" id="ARBA00022490"/>
    </source>
</evidence>
<dbReference type="EMBL" id="CP021083">
    <property type="protein sequence ID" value="ASN82990.1"/>
    <property type="molecule type" value="Genomic_DNA"/>
</dbReference>
<reference evidence="4 5" key="1">
    <citation type="submission" date="2017-05" db="EMBL/GenBank/DDBJ databases">
        <title>The complete genome sequence of Deinococcus ficus isolated from the rhizosphere of the Ficus religiosa L. in Taiwan.</title>
        <authorList>
            <person name="Wu K.-M."/>
            <person name="Liao T.-L."/>
            <person name="Liu Y.-M."/>
            <person name="Young C.-C."/>
            <person name="Tsai S.-F."/>
        </authorList>
    </citation>
    <scope>NUCLEOTIDE SEQUENCE [LARGE SCALE GENOMIC DNA]</scope>
    <source>
        <strain evidence="4 5">CC-FR2-10</strain>
        <plasmid evidence="5">pdfi2</plasmid>
    </source>
</reference>
<keyword evidence="5" id="KW-1185">Reference proteome</keyword>
<dbReference type="Pfam" id="PF02634">
    <property type="entry name" value="FdhD-NarQ"/>
    <property type="match status" value="1"/>
</dbReference>
<comment type="similarity">
    <text evidence="3">Belongs to the FdhD family.</text>
</comment>
<comment type="function">
    <text evidence="3">Required for formate dehydrogenase (FDH) activity. Acts as a sulfur carrier protein that transfers sulfur from IscS to the molybdenum cofactor prior to its insertion into FDH.</text>
</comment>
<dbReference type="AlphaFoldDB" id="A0A221T2A7"/>
<dbReference type="PANTHER" id="PTHR30592:SF1">
    <property type="entry name" value="SULFUR CARRIER PROTEIN FDHD"/>
    <property type="match status" value="1"/>
</dbReference>
<name>A0A221T2A7_9DEIO</name>
<accession>A0A221T2A7</accession>
<dbReference type="Proteomes" id="UP000259030">
    <property type="component" value="Plasmid pDFI2"/>
</dbReference>
<dbReference type="STRING" id="317577.GCA_000419625_03586"/>
<dbReference type="InterPro" id="IPR003786">
    <property type="entry name" value="FdhD"/>
</dbReference>